<reference evidence="3" key="1">
    <citation type="submission" date="2016-04" db="EMBL/GenBank/DDBJ databases">
        <authorList>
            <person name="Osei Sekyere J."/>
            <person name="Sivertsen A."/>
            <person name="Pedersen A.T."/>
            <person name="Sundsfjord A."/>
        </authorList>
    </citation>
    <scope>NUCLEOTIDE SEQUENCE [LARGE SCALE GENOMIC DNA]</scope>
    <source>
        <strain evidence="3">945174350</strain>
    </source>
</reference>
<gene>
    <name evidence="2" type="ORF">AN695_0217415</name>
</gene>
<dbReference type="AlphaFoldDB" id="A0A2F0PJF1"/>
<evidence type="ECO:0000313" key="3">
    <source>
        <dbReference type="Proteomes" id="UP000050489"/>
    </source>
</evidence>
<name>A0A2F0PJF1_SERMA</name>
<keyword evidence="1" id="KW-0472">Membrane</keyword>
<evidence type="ECO:0000313" key="2">
    <source>
        <dbReference type="EMBL" id="OCO84204.1"/>
    </source>
</evidence>
<feature type="transmembrane region" description="Helical" evidence="1">
    <location>
        <begin position="12"/>
        <end position="30"/>
    </location>
</feature>
<keyword evidence="1" id="KW-1133">Transmembrane helix</keyword>
<keyword evidence="1" id="KW-0812">Transmembrane</keyword>
<dbReference type="Proteomes" id="UP000050489">
    <property type="component" value="Unassembled WGS sequence"/>
</dbReference>
<protein>
    <submittedName>
        <fullName evidence="2">Uncharacterized protein</fullName>
    </submittedName>
</protein>
<accession>A0A2F0PJF1</accession>
<evidence type="ECO:0000256" key="1">
    <source>
        <dbReference type="SAM" id="Phobius"/>
    </source>
</evidence>
<organism evidence="2 3">
    <name type="scientific">Serratia marcescens</name>
    <dbReference type="NCBI Taxonomy" id="615"/>
    <lineage>
        <taxon>Bacteria</taxon>
        <taxon>Pseudomonadati</taxon>
        <taxon>Pseudomonadota</taxon>
        <taxon>Gammaproteobacteria</taxon>
        <taxon>Enterobacterales</taxon>
        <taxon>Yersiniaceae</taxon>
        <taxon>Serratia</taxon>
    </lineage>
</organism>
<feature type="transmembrane region" description="Helical" evidence="1">
    <location>
        <begin position="66"/>
        <end position="86"/>
    </location>
</feature>
<proteinExistence type="predicted"/>
<comment type="caution">
    <text evidence="2">The sequence shown here is derived from an EMBL/GenBank/DDBJ whole genome shotgun (WGS) entry which is preliminary data.</text>
</comment>
<sequence length="94" mass="10743">MLRVQLTTRLAMFKNLMLFATCFIASFFILNKIPVLKNLVDMTVNQVGDWMNAANIAKSDGEFDPAFLPVVITYMLLATFILMAVVKRLMRKPR</sequence>
<dbReference type="EMBL" id="LJEX02000099">
    <property type="protein sequence ID" value="OCO84204.1"/>
    <property type="molecule type" value="Genomic_DNA"/>
</dbReference>